<dbReference type="OrthoDB" id="10288585at2759"/>
<organism evidence="2 3">
    <name type="scientific">Plasmodium vivax India VII</name>
    <dbReference type="NCBI Taxonomy" id="1077284"/>
    <lineage>
        <taxon>Eukaryota</taxon>
        <taxon>Sar</taxon>
        <taxon>Alveolata</taxon>
        <taxon>Apicomplexa</taxon>
        <taxon>Aconoidasida</taxon>
        <taxon>Haemosporida</taxon>
        <taxon>Plasmodiidae</taxon>
        <taxon>Plasmodium</taxon>
        <taxon>Plasmodium (Plasmodium)</taxon>
    </lineage>
</organism>
<keyword evidence="1" id="KW-1133">Transmembrane helix</keyword>
<keyword evidence="1" id="KW-0472">Membrane</keyword>
<evidence type="ECO:0000256" key="1">
    <source>
        <dbReference type="SAM" id="Phobius"/>
    </source>
</evidence>
<sequence length="278" mass="33615">MENINWLLLFKIFSFIILIWIYNPYNNVDILEKYGRRKYKNKPFWNVCFNRLLAKCELQRKYEDNRLSEKLSDSRKYKKGRNISNESSIYSQVKKEGLNNFDLYMEQYKRRYKKKRGFSKLDCHYEKKVLDKIHHVHELSRKMQNDRKHFKRILFKKYGLGFMIFALVPFLGFIFPILFYGHLDALIPMCASGCEKGHTGVATATNHVGKSTLSTLDKYTWELIDRLNFSFFYMIWIFYSLFIIYILIKFIKYEGLMLGMHKMSIKEYVRLCKDIFLK</sequence>
<feature type="transmembrane region" description="Helical" evidence="1">
    <location>
        <begin position="231"/>
        <end position="251"/>
    </location>
</feature>
<evidence type="ECO:0008006" key="4">
    <source>
        <dbReference type="Google" id="ProtNLM"/>
    </source>
</evidence>
<dbReference type="EMBL" id="KQ234154">
    <property type="protein sequence ID" value="KMZ82945.1"/>
    <property type="molecule type" value="Genomic_DNA"/>
</dbReference>
<evidence type="ECO:0000313" key="2">
    <source>
        <dbReference type="EMBL" id="KMZ82945.1"/>
    </source>
</evidence>
<proteinExistence type="predicted"/>
<dbReference type="Proteomes" id="UP000053562">
    <property type="component" value="Unassembled WGS sequence"/>
</dbReference>
<gene>
    <name evidence="2" type="ORF">PVIIG_05941</name>
</gene>
<feature type="transmembrane region" description="Helical" evidence="1">
    <location>
        <begin position="6"/>
        <end position="23"/>
    </location>
</feature>
<protein>
    <recommendedName>
        <fullName evidence="4">Variable surface protein Vir35</fullName>
    </recommendedName>
</protein>
<evidence type="ECO:0000313" key="3">
    <source>
        <dbReference type="Proteomes" id="UP000053562"/>
    </source>
</evidence>
<dbReference type="AlphaFoldDB" id="A0A0J9SIU8"/>
<name>A0A0J9SIU8_PLAVI</name>
<dbReference type="Pfam" id="PF12420">
    <property type="entry name" value="DUF3671"/>
    <property type="match status" value="1"/>
</dbReference>
<keyword evidence="1" id="KW-0812">Transmembrane</keyword>
<feature type="transmembrane region" description="Helical" evidence="1">
    <location>
        <begin position="158"/>
        <end position="179"/>
    </location>
</feature>
<dbReference type="InterPro" id="IPR022139">
    <property type="entry name" value="Fam-L/Fam-M-like_plasmodium"/>
</dbReference>
<accession>A0A0J9SIU8</accession>
<reference evidence="2 3" key="1">
    <citation type="submission" date="2011-08" db="EMBL/GenBank/DDBJ databases">
        <title>The Genome Sequence of Plasmodium vivax India VII.</title>
        <authorList>
            <consortium name="The Broad Institute Genome Sequencing Platform"/>
            <consortium name="The Broad Institute Genome Sequencing Center for Infectious Disease"/>
            <person name="Neafsey D."/>
            <person name="Carlton J."/>
            <person name="Barnwell J."/>
            <person name="Collins W."/>
            <person name="Escalante A."/>
            <person name="Mullikin J."/>
            <person name="Saul A."/>
            <person name="Guigo R."/>
            <person name="Camara F."/>
            <person name="Young S.K."/>
            <person name="Zeng Q."/>
            <person name="Gargeya S."/>
            <person name="Fitzgerald M."/>
            <person name="Haas B."/>
            <person name="Abouelleil A."/>
            <person name="Alvarado L."/>
            <person name="Arachchi H.M."/>
            <person name="Berlin A."/>
            <person name="Brown A."/>
            <person name="Chapman S.B."/>
            <person name="Chen Z."/>
            <person name="Dunbar C."/>
            <person name="Freedman E."/>
            <person name="Gearin G."/>
            <person name="Gellesch M."/>
            <person name="Goldberg J."/>
            <person name="Griggs A."/>
            <person name="Gujja S."/>
            <person name="Heiman D."/>
            <person name="Howarth C."/>
            <person name="Larson L."/>
            <person name="Lui A."/>
            <person name="MacDonald P.J.P."/>
            <person name="Montmayeur A."/>
            <person name="Murphy C."/>
            <person name="Neiman D."/>
            <person name="Pearson M."/>
            <person name="Priest M."/>
            <person name="Roberts A."/>
            <person name="Saif S."/>
            <person name="Shea T."/>
            <person name="Shenoy N."/>
            <person name="Sisk P."/>
            <person name="Stolte C."/>
            <person name="Sykes S."/>
            <person name="Wortman J."/>
            <person name="Nusbaum C."/>
            <person name="Birren B."/>
        </authorList>
    </citation>
    <scope>NUCLEOTIDE SEQUENCE [LARGE SCALE GENOMIC DNA]</scope>
    <source>
        <strain evidence="2 3">India VII</strain>
    </source>
</reference>